<dbReference type="GO" id="GO:0031071">
    <property type="term" value="F:cysteine desulfurase activity"/>
    <property type="evidence" value="ECO:0007669"/>
    <property type="project" value="UniProtKB-UniRule"/>
</dbReference>
<gene>
    <name evidence="12" type="ORF">CRV10_00920</name>
</gene>
<comment type="function">
    <text evidence="10">Catalyzes the removal of elemental sulfur and selenium atoms from L-cysteine, L-cystine, L-selenocysteine, and L-selenocystine to produce L-alanine.</text>
</comment>
<dbReference type="PANTHER" id="PTHR43586:SF25">
    <property type="entry name" value="CYSTEINE DESULFURASE"/>
    <property type="match status" value="1"/>
</dbReference>
<dbReference type="NCBIfam" id="TIGR01979">
    <property type="entry name" value="sufS"/>
    <property type="match status" value="1"/>
</dbReference>
<evidence type="ECO:0000256" key="9">
    <source>
        <dbReference type="RuleBase" id="RU004504"/>
    </source>
</evidence>
<name>A0A2P5SX80_9GAMM</name>
<organism evidence="12 13">
    <name type="scientific">Candidatus Pantoea edessiphila</name>
    <dbReference type="NCBI Taxonomy" id="2044610"/>
    <lineage>
        <taxon>Bacteria</taxon>
        <taxon>Pseudomonadati</taxon>
        <taxon>Pseudomonadota</taxon>
        <taxon>Gammaproteobacteria</taxon>
        <taxon>Enterobacterales</taxon>
        <taxon>Erwiniaceae</taxon>
        <taxon>Pantoea</taxon>
    </lineage>
</organism>
<keyword evidence="13" id="KW-1185">Reference proteome</keyword>
<evidence type="ECO:0000256" key="6">
    <source>
        <dbReference type="ARBA" id="ARBA00022898"/>
    </source>
</evidence>
<dbReference type="CDD" id="cd06453">
    <property type="entry name" value="SufS_like"/>
    <property type="match status" value="1"/>
</dbReference>
<keyword evidence="6 10" id="KW-0663">Pyridoxal phosphate</keyword>
<dbReference type="GO" id="GO:0030170">
    <property type="term" value="F:pyridoxal phosphate binding"/>
    <property type="evidence" value="ECO:0007669"/>
    <property type="project" value="UniProtKB-UniRule"/>
</dbReference>
<dbReference type="EMBL" id="PDKU01000001">
    <property type="protein sequence ID" value="PPI86935.1"/>
    <property type="molecule type" value="Genomic_DNA"/>
</dbReference>
<comment type="caution">
    <text evidence="12">The sequence shown here is derived from an EMBL/GenBank/DDBJ whole genome shotgun (WGS) entry which is preliminary data.</text>
</comment>
<dbReference type="Gene3D" id="3.90.1150.10">
    <property type="entry name" value="Aspartate Aminotransferase, domain 1"/>
    <property type="match status" value="1"/>
</dbReference>
<evidence type="ECO:0000256" key="10">
    <source>
        <dbReference type="RuleBase" id="RU004506"/>
    </source>
</evidence>
<dbReference type="InterPro" id="IPR000192">
    <property type="entry name" value="Aminotrans_V_dom"/>
</dbReference>
<evidence type="ECO:0000256" key="1">
    <source>
        <dbReference type="ARBA" id="ARBA00001933"/>
    </source>
</evidence>
<dbReference type="Gene3D" id="3.40.640.10">
    <property type="entry name" value="Type I PLP-dependent aspartate aminotransferase-like (Major domain)"/>
    <property type="match status" value="1"/>
</dbReference>
<keyword evidence="7" id="KW-0456">Lyase</keyword>
<dbReference type="GO" id="GO:0006534">
    <property type="term" value="P:cysteine metabolic process"/>
    <property type="evidence" value="ECO:0007669"/>
    <property type="project" value="UniProtKB-UniRule"/>
</dbReference>
<dbReference type="InterPro" id="IPR015421">
    <property type="entry name" value="PyrdxlP-dep_Trfase_major"/>
</dbReference>
<dbReference type="PROSITE" id="PS00595">
    <property type="entry name" value="AA_TRANSFER_CLASS_5"/>
    <property type="match status" value="1"/>
</dbReference>
<dbReference type="RefSeq" id="WP_136130094.1">
    <property type="nucleotide sequence ID" value="NZ_PDKU01000001.1"/>
</dbReference>
<evidence type="ECO:0000256" key="5">
    <source>
        <dbReference type="ARBA" id="ARBA00022679"/>
    </source>
</evidence>
<dbReference type="AlphaFoldDB" id="A0A2P5SX80"/>
<accession>A0A2P5SX80</accession>
<dbReference type="InterPro" id="IPR020578">
    <property type="entry name" value="Aminotrans_V_PyrdxlP_BS"/>
</dbReference>
<evidence type="ECO:0000313" key="13">
    <source>
        <dbReference type="Proteomes" id="UP000296144"/>
    </source>
</evidence>
<protein>
    <recommendedName>
        <fullName evidence="3 10">Cysteine desulfurase</fullName>
        <ecNumber evidence="3 10">2.8.1.7</ecNumber>
    </recommendedName>
</protein>
<dbReference type="SUPFAM" id="SSF53383">
    <property type="entry name" value="PLP-dependent transferases"/>
    <property type="match status" value="1"/>
</dbReference>
<comment type="cofactor">
    <cofactor evidence="1 9">
        <name>pyridoxal 5'-phosphate</name>
        <dbReference type="ChEBI" id="CHEBI:597326"/>
    </cofactor>
</comment>
<proteinExistence type="inferred from homology"/>
<dbReference type="InterPro" id="IPR010970">
    <property type="entry name" value="Cys_dSase_SufS"/>
</dbReference>
<evidence type="ECO:0000256" key="8">
    <source>
        <dbReference type="ARBA" id="ARBA00050776"/>
    </source>
</evidence>
<comment type="similarity">
    <text evidence="2 10">Belongs to the class-V pyridoxal-phosphate-dependent aminotransferase family. Csd subfamily.</text>
</comment>
<comment type="catalytic activity">
    <reaction evidence="8 10">
        <text>(sulfur carrier)-H + L-cysteine = (sulfur carrier)-SH + L-alanine</text>
        <dbReference type="Rhea" id="RHEA:43892"/>
        <dbReference type="Rhea" id="RHEA-COMP:14737"/>
        <dbReference type="Rhea" id="RHEA-COMP:14739"/>
        <dbReference type="ChEBI" id="CHEBI:29917"/>
        <dbReference type="ChEBI" id="CHEBI:35235"/>
        <dbReference type="ChEBI" id="CHEBI:57972"/>
        <dbReference type="ChEBI" id="CHEBI:64428"/>
        <dbReference type="EC" id="2.8.1.7"/>
    </reaction>
</comment>
<dbReference type="Pfam" id="PF00266">
    <property type="entry name" value="Aminotran_5"/>
    <property type="match status" value="1"/>
</dbReference>
<dbReference type="InterPro" id="IPR015422">
    <property type="entry name" value="PyrdxlP-dep_Trfase_small"/>
</dbReference>
<dbReference type="EC" id="2.8.1.7" evidence="3 10"/>
<dbReference type="NCBIfam" id="NF006791">
    <property type="entry name" value="PRK09295.1"/>
    <property type="match status" value="1"/>
</dbReference>
<dbReference type="Proteomes" id="UP000296144">
    <property type="component" value="Unassembled WGS sequence"/>
</dbReference>
<evidence type="ECO:0000256" key="7">
    <source>
        <dbReference type="ARBA" id="ARBA00023239"/>
    </source>
</evidence>
<keyword evidence="4" id="KW-0963">Cytoplasm</keyword>
<sequence length="414" mass="46274">MKFNLEVIRKDFPILKRKINGYPLAYLDNAASSQRPLLVIDAEKNFYKHNYAAVHRGIHTLSTNATSYMENIRNQVANFINASYSNEIIFVKSTTEGINLIANTWGISNLNSDHNLIITEMEHHSNIVPWQIIAKRVGVEIRVLPINKDGKLCLKALVKLIDKNTRLLAITHVSNVLGIINPIKDIITYAKAAGVVTVVDGAQAIMHNKIDVQDIGCDFYVFSGHKMYGPTGIGILYGRKSILNEMPPWEGGGSMINDVILPNGTTWNNIPWRFEAGTPNIIGIIGLGAALSYIQNLGLNVINQRESDLVCYAYKKLSSISNIVIYSPINNTGIISFNLGQHHAFDVGSFLDKYGIAIRTGHHCAIPLMRHYNVTSMCRVSLSFYNSEDEIDRLVSSLIRINHLFNNQKTLLER</sequence>
<evidence type="ECO:0000256" key="3">
    <source>
        <dbReference type="ARBA" id="ARBA00012239"/>
    </source>
</evidence>
<reference evidence="12 13" key="1">
    <citation type="journal article" date="2018" name="Genome Biol. Evol.">
        <title>Cladogenesis and Genomic Streamlining in Extracellular Endosymbionts of Tropical Stink Bugs.</title>
        <authorList>
            <person name="Otero-Bravo A."/>
            <person name="Goffredi S."/>
            <person name="Sabree Z.L."/>
        </authorList>
    </citation>
    <scope>NUCLEOTIDE SEQUENCE [LARGE SCALE GENOMIC DNA]</scope>
    <source>
        <strain evidence="12 13">SoEL</strain>
    </source>
</reference>
<keyword evidence="5 10" id="KW-0808">Transferase</keyword>
<dbReference type="InterPro" id="IPR015424">
    <property type="entry name" value="PyrdxlP-dep_Trfase"/>
</dbReference>
<evidence type="ECO:0000256" key="4">
    <source>
        <dbReference type="ARBA" id="ARBA00022490"/>
    </source>
</evidence>
<dbReference type="OrthoDB" id="9808002at2"/>
<evidence type="ECO:0000313" key="12">
    <source>
        <dbReference type="EMBL" id="PPI86935.1"/>
    </source>
</evidence>
<dbReference type="PANTHER" id="PTHR43586">
    <property type="entry name" value="CYSTEINE DESULFURASE"/>
    <property type="match status" value="1"/>
</dbReference>
<feature type="domain" description="Aminotransferase class V" evidence="11">
    <location>
        <begin position="26"/>
        <end position="394"/>
    </location>
</feature>
<evidence type="ECO:0000256" key="2">
    <source>
        <dbReference type="ARBA" id="ARBA00010447"/>
    </source>
</evidence>
<evidence type="ECO:0000259" key="11">
    <source>
        <dbReference type="Pfam" id="PF00266"/>
    </source>
</evidence>
<dbReference type="GO" id="GO:0016829">
    <property type="term" value="F:lyase activity"/>
    <property type="evidence" value="ECO:0007669"/>
    <property type="project" value="UniProtKB-KW"/>
</dbReference>